<dbReference type="InterPro" id="IPR013324">
    <property type="entry name" value="RNA_pol_sigma_r3/r4-like"/>
</dbReference>
<reference evidence="1" key="1">
    <citation type="submission" date="2022-09" db="EMBL/GenBank/DDBJ databases">
        <title>Genome analysis and characterization of larvicidal activity of Brevibacillus strains.</title>
        <authorList>
            <person name="Patrusheva E.V."/>
            <person name="Izotova A.O."/>
            <person name="Toshchakov S.V."/>
            <person name="Sineoky S.P."/>
        </authorList>
    </citation>
    <scope>NUCLEOTIDE SEQUENCE</scope>
    <source>
        <strain evidence="1">VKPM_B-13244</strain>
    </source>
</reference>
<sequence>MQIGGQIIMDTINKKSAKNKIIANFLSREENKSLYDKVISNPLDTGASEKLNESFIEYFGEIRLVKYFASLIEFSSINYSKKNREAEEKLVPIIFENDAKETISNEDDYFTENNDLLEVIGNESLYIALTALTDKEKLILKYLVIDGYEVSYISKKTNTTKQSVSKTKIRALNKLKKLLVER</sequence>
<dbReference type="Gene3D" id="1.20.140.160">
    <property type="match status" value="1"/>
</dbReference>
<protein>
    <submittedName>
        <fullName evidence="1">Sigma-70 family RNA polymerase sigma factor</fullName>
    </submittedName>
</protein>
<comment type="caution">
    <text evidence="1">The sequence shown here is derived from an EMBL/GenBank/DDBJ whole genome shotgun (WGS) entry which is preliminary data.</text>
</comment>
<dbReference type="SUPFAM" id="SSF88659">
    <property type="entry name" value="Sigma3 and sigma4 domains of RNA polymerase sigma factors"/>
    <property type="match status" value="1"/>
</dbReference>
<keyword evidence="2" id="KW-1185">Reference proteome</keyword>
<organism evidence="1 2">
    <name type="scientific">Brevibacillus halotolerans</name>
    <dbReference type="NCBI Taxonomy" id="1507437"/>
    <lineage>
        <taxon>Bacteria</taxon>
        <taxon>Bacillati</taxon>
        <taxon>Bacillota</taxon>
        <taxon>Bacilli</taxon>
        <taxon>Bacillales</taxon>
        <taxon>Paenibacillaceae</taxon>
        <taxon>Brevibacillus</taxon>
    </lineage>
</organism>
<evidence type="ECO:0000313" key="1">
    <source>
        <dbReference type="EMBL" id="MCZ0833694.1"/>
    </source>
</evidence>
<evidence type="ECO:0000313" key="2">
    <source>
        <dbReference type="Proteomes" id="UP001067708"/>
    </source>
</evidence>
<dbReference type="Proteomes" id="UP001067708">
    <property type="component" value="Unassembled WGS sequence"/>
</dbReference>
<name>A0ABT4I3P8_9BACL</name>
<accession>A0ABT4I3P8</accession>
<gene>
    <name evidence="1" type="ORF">O0535_23600</name>
</gene>
<proteinExistence type="predicted"/>
<dbReference type="EMBL" id="JAPTNG010000027">
    <property type="protein sequence ID" value="MCZ0833694.1"/>
    <property type="molecule type" value="Genomic_DNA"/>
</dbReference>